<keyword evidence="2" id="KW-0472">Membrane</keyword>
<keyword evidence="2" id="KW-0812">Transmembrane</keyword>
<accession>A0A9P0PKZ6</accession>
<keyword evidence="4" id="KW-1185">Reference proteome</keyword>
<evidence type="ECO:0000313" key="3">
    <source>
        <dbReference type="EMBL" id="CAH1990138.1"/>
    </source>
</evidence>
<gene>
    <name evidence="3" type="ORF">ACAOBT_LOCUS19477</name>
</gene>
<protein>
    <submittedName>
        <fullName evidence="3">Uncharacterized protein</fullName>
    </submittedName>
</protein>
<proteinExistence type="predicted"/>
<dbReference type="EMBL" id="CAKOFQ010007079">
    <property type="protein sequence ID" value="CAH1990138.1"/>
    <property type="molecule type" value="Genomic_DNA"/>
</dbReference>
<keyword evidence="2" id="KW-1133">Transmembrane helix</keyword>
<comment type="caution">
    <text evidence="3">The sequence shown here is derived from an EMBL/GenBank/DDBJ whole genome shotgun (WGS) entry which is preliminary data.</text>
</comment>
<feature type="region of interest" description="Disordered" evidence="1">
    <location>
        <begin position="50"/>
        <end position="75"/>
    </location>
</feature>
<sequence>MTYCCNENGCNSSPVRFSPPPSRSTLIFAVSGLSLLLTFLITTPPTATVRHTNNYPTQTTSKNIVEEPGKGEVKK</sequence>
<evidence type="ECO:0000256" key="1">
    <source>
        <dbReference type="SAM" id="MobiDB-lite"/>
    </source>
</evidence>
<name>A0A9P0PKZ6_ACAOB</name>
<feature type="compositionally biased region" description="Basic and acidic residues" evidence="1">
    <location>
        <begin position="64"/>
        <end position="75"/>
    </location>
</feature>
<evidence type="ECO:0000313" key="4">
    <source>
        <dbReference type="Proteomes" id="UP001152888"/>
    </source>
</evidence>
<dbReference type="Proteomes" id="UP001152888">
    <property type="component" value="Unassembled WGS sequence"/>
</dbReference>
<feature type="compositionally biased region" description="Polar residues" evidence="1">
    <location>
        <begin position="50"/>
        <end position="63"/>
    </location>
</feature>
<reference evidence="3" key="1">
    <citation type="submission" date="2022-03" db="EMBL/GenBank/DDBJ databases">
        <authorList>
            <person name="Sayadi A."/>
        </authorList>
    </citation>
    <scope>NUCLEOTIDE SEQUENCE</scope>
</reference>
<dbReference type="AlphaFoldDB" id="A0A9P0PKZ6"/>
<organism evidence="3 4">
    <name type="scientific">Acanthoscelides obtectus</name>
    <name type="common">Bean weevil</name>
    <name type="synonym">Bruchus obtectus</name>
    <dbReference type="NCBI Taxonomy" id="200917"/>
    <lineage>
        <taxon>Eukaryota</taxon>
        <taxon>Metazoa</taxon>
        <taxon>Ecdysozoa</taxon>
        <taxon>Arthropoda</taxon>
        <taxon>Hexapoda</taxon>
        <taxon>Insecta</taxon>
        <taxon>Pterygota</taxon>
        <taxon>Neoptera</taxon>
        <taxon>Endopterygota</taxon>
        <taxon>Coleoptera</taxon>
        <taxon>Polyphaga</taxon>
        <taxon>Cucujiformia</taxon>
        <taxon>Chrysomeloidea</taxon>
        <taxon>Chrysomelidae</taxon>
        <taxon>Bruchinae</taxon>
        <taxon>Bruchini</taxon>
        <taxon>Acanthoscelides</taxon>
    </lineage>
</organism>
<feature type="transmembrane region" description="Helical" evidence="2">
    <location>
        <begin position="24"/>
        <end position="42"/>
    </location>
</feature>
<evidence type="ECO:0000256" key="2">
    <source>
        <dbReference type="SAM" id="Phobius"/>
    </source>
</evidence>